<organism evidence="2 3">
    <name type="scientific">Ideonella lacteola</name>
    <dbReference type="NCBI Taxonomy" id="2984193"/>
    <lineage>
        <taxon>Bacteria</taxon>
        <taxon>Pseudomonadati</taxon>
        <taxon>Pseudomonadota</taxon>
        <taxon>Betaproteobacteria</taxon>
        <taxon>Burkholderiales</taxon>
        <taxon>Sphaerotilaceae</taxon>
        <taxon>Ideonella</taxon>
    </lineage>
</organism>
<accession>A0ABU9BK02</accession>
<reference evidence="2 3" key="1">
    <citation type="submission" date="2024-04" db="EMBL/GenBank/DDBJ databases">
        <title>Novel species of the genus Ideonella isolated from streams.</title>
        <authorList>
            <person name="Lu H."/>
        </authorList>
    </citation>
    <scope>NUCLEOTIDE SEQUENCE [LARGE SCALE GENOMIC DNA]</scope>
    <source>
        <strain evidence="2 3">DXS29W</strain>
    </source>
</reference>
<protein>
    <submittedName>
        <fullName evidence="2">Uncharacterized protein</fullName>
    </submittedName>
</protein>
<feature type="transmembrane region" description="Helical" evidence="1">
    <location>
        <begin position="83"/>
        <end position="103"/>
    </location>
</feature>
<proteinExistence type="predicted"/>
<keyword evidence="1" id="KW-0472">Membrane</keyword>
<evidence type="ECO:0000256" key="1">
    <source>
        <dbReference type="SAM" id="Phobius"/>
    </source>
</evidence>
<dbReference type="RefSeq" id="WP_341424507.1">
    <property type="nucleotide sequence ID" value="NZ_JBBUTG010000002.1"/>
</dbReference>
<keyword evidence="3" id="KW-1185">Reference proteome</keyword>
<dbReference type="EMBL" id="JBBUTG010000002">
    <property type="protein sequence ID" value="MEK8030156.1"/>
    <property type="molecule type" value="Genomic_DNA"/>
</dbReference>
<sequence>MQDREAVDRYFTEQVVGEPMVISMGPSVGVRREPSHGLKLHLVEGQVELLAQAARGLVSPLQADDGLGRPVSPIALARARRRVLVGALVTILALWSAALWWIFLHVAH</sequence>
<keyword evidence="1" id="KW-1133">Transmembrane helix</keyword>
<gene>
    <name evidence="2" type="ORF">AACH06_04915</name>
</gene>
<name>A0ABU9BK02_9BURK</name>
<comment type="caution">
    <text evidence="2">The sequence shown here is derived from an EMBL/GenBank/DDBJ whole genome shotgun (WGS) entry which is preliminary data.</text>
</comment>
<evidence type="ECO:0000313" key="3">
    <source>
        <dbReference type="Proteomes" id="UP001371218"/>
    </source>
</evidence>
<evidence type="ECO:0000313" key="2">
    <source>
        <dbReference type="EMBL" id="MEK8030156.1"/>
    </source>
</evidence>
<keyword evidence="1" id="KW-0812">Transmembrane</keyword>
<dbReference type="Proteomes" id="UP001371218">
    <property type="component" value="Unassembled WGS sequence"/>
</dbReference>